<dbReference type="EMBL" id="AFHS01000048">
    <property type="protein sequence ID" value="EGK08188.1"/>
    <property type="molecule type" value="Genomic_DNA"/>
</dbReference>
<dbReference type="STRING" id="504.KKKWG1_1958"/>
<gene>
    <name evidence="2" type="ORF">HMPREF0476_1480</name>
</gene>
<keyword evidence="1" id="KW-0812">Transmembrane</keyword>
<dbReference type="Proteomes" id="UP000004207">
    <property type="component" value="Unassembled WGS sequence"/>
</dbReference>
<keyword evidence="1" id="KW-1133">Transmembrane helix</keyword>
<dbReference type="OrthoDB" id="5298153at2"/>
<dbReference type="GeneID" id="93263245"/>
<dbReference type="Pfam" id="PF14334">
    <property type="entry name" value="DUF4390"/>
    <property type="match status" value="1"/>
</dbReference>
<proteinExistence type="predicted"/>
<organism evidence="2 3">
    <name type="scientific">Kingella kingae ATCC 23330</name>
    <dbReference type="NCBI Taxonomy" id="887327"/>
    <lineage>
        <taxon>Bacteria</taxon>
        <taxon>Pseudomonadati</taxon>
        <taxon>Pseudomonadota</taxon>
        <taxon>Betaproteobacteria</taxon>
        <taxon>Neisseriales</taxon>
        <taxon>Neisseriaceae</taxon>
        <taxon>Kingella</taxon>
    </lineage>
</organism>
<keyword evidence="1" id="KW-0472">Membrane</keyword>
<dbReference type="HOGENOM" id="CLU_070058_1_0_4"/>
<dbReference type="InterPro" id="IPR025500">
    <property type="entry name" value="DUF4390"/>
</dbReference>
<evidence type="ECO:0000313" key="2">
    <source>
        <dbReference type="EMBL" id="EGK08188.1"/>
    </source>
</evidence>
<protein>
    <recommendedName>
        <fullName evidence="4">DUF4390 domain-containing protein</fullName>
    </recommendedName>
</protein>
<feature type="transmembrane region" description="Helical" evidence="1">
    <location>
        <begin position="21"/>
        <end position="44"/>
    </location>
</feature>
<evidence type="ECO:0000313" key="3">
    <source>
        <dbReference type="Proteomes" id="UP000004207"/>
    </source>
</evidence>
<keyword evidence="3" id="KW-1185">Reference proteome</keyword>
<reference evidence="2 3" key="1">
    <citation type="submission" date="2011-04" db="EMBL/GenBank/DDBJ databases">
        <authorList>
            <person name="Muzny D."/>
            <person name="Qin X."/>
            <person name="Deng J."/>
            <person name="Jiang H."/>
            <person name="Liu Y."/>
            <person name="Qu J."/>
            <person name="Song X.-Z."/>
            <person name="Zhang L."/>
            <person name="Thornton R."/>
            <person name="Coyle M."/>
            <person name="Francisco L."/>
            <person name="Jackson L."/>
            <person name="Javaid M."/>
            <person name="Korchina V."/>
            <person name="Kovar C."/>
            <person name="Mata R."/>
            <person name="Mathew T."/>
            <person name="Ngo R."/>
            <person name="Nguyen L."/>
            <person name="Nguyen N."/>
            <person name="Okwuonu G."/>
            <person name="Ongeri F."/>
            <person name="Pham C."/>
            <person name="Simmons D."/>
            <person name="Wilczek-Boney K."/>
            <person name="Hale W."/>
            <person name="Jakkamsetti A."/>
            <person name="Pham P."/>
            <person name="Ruth R."/>
            <person name="San Lucas F."/>
            <person name="Warren J."/>
            <person name="Zhang J."/>
            <person name="Zhao Z."/>
            <person name="Zhou C."/>
            <person name="Zhu D."/>
            <person name="Lee S."/>
            <person name="Bess C."/>
            <person name="Blankenburg K."/>
            <person name="Forbes L."/>
            <person name="Fu Q."/>
            <person name="Gubbala S."/>
            <person name="Hirani K."/>
            <person name="Jayaseelan J.C."/>
            <person name="Lara F."/>
            <person name="Munidasa M."/>
            <person name="Palculict T."/>
            <person name="Patil S."/>
            <person name="Pu L.-L."/>
            <person name="Saada N."/>
            <person name="Tang L."/>
            <person name="Weissenberger G."/>
            <person name="Zhu Y."/>
            <person name="Hemphill L."/>
            <person name="Shang Y."/>
            <person name="Youmans B."/>
            <person name="Ayvaz T."/>
            <person name="Ross M."/>
            <person name="Santibanez J."/>
            <person name="Aqrawi P."/>
            <person name="Gross S."/>
            <person name="Joshi V."/>
            <person name="Fowler G."/>
            <person name="Nazareth L."/>
            <person name="Reid J."/>
            <person name="Worley K."/>
            <person name="Petrosino J."/>
            <person name="Highlander S."/>
            <person name="Gibbs R."/>
        </authorList>
    </citation>
    <scope>NUCLEOTIDE SEQUENCE [LARGE SCALE GENOMIC DNA]</scope>
    <source>
        <strain evidence="2 3">ATCC 23330</strain>
    </source>
</reference>
<name>F5S8E7_KINKI</name>
<dbReference type="AlphaFoldDB" id="F5S8E7"/>
<evidence type="ECO:0000256" key="1">
    <source>
        <dbReference type="SAM" id="Phobius"/>
    </source>
</evidence>
<dbReference type="RefSeq" id="WP_003787673.1">
    <property type="nucleotide sequence ID" value="NZ_FOJK01000033.1"/>
</dbReference>
<sequence>MGFIMRLFTKNNVLAKPKQPALFWGAGCLRVFVLMIGLMTLPIAHAENIQSTRREAQILPNGQLAISTRFATELPEQLTDALQQGVSLDFELSYQLERPTFASYRSKITQLVSNENRVNYRLSYHPLTSRYRVSVGTFSTEYSSLTTALKAVGAIANWRTLKQGTLLNATPSDVEASVRLSLSVSKLPKPFQINAITSRGWNLDSGWQDLIIR</sequence>
<dbReference type="eggNOG" id="ENOG502ZZV8">
    <property type="taxonomic scope" value="Bacteria"/>
</dbReference>
<accession>F5S8E7</accession>
<comment type="caution">
    <text evidence="2">The sequence shown here is derived from an EMBL/GenBank/DDBJ whole genome shotgun (WGS) entry which is preliminary data.</text>
</comment>
<evidence type="ECO:0008006" key="4">
    <source>
        <dbReference type="Google" id="ProtNLM"/>
    </source>
</evidence>